<dbReference type="PROSITE" id="PS00370">
    <property type="entry name" value="PEP_ENZYMES_PHOS_SITE"/>
    <property type="match status" value="1"/>
</dbReference>
<evidence type="ECO:0000256" key="3">
    <source>
        <dbReference type="ARBA" id="ARBA00011994"/>
    </source>
</evidence>
<comment type="similarity">
    <text evidence="2">Belongs to the PEP-utilizing enzyme family.</text>
</comment>
<gene>
    <name evidence="12" type="primary">ppdK_19</name>
    <name evidence="12" type="ORF">SDC9_78741</name>
</gene>
<keyword evidence="5" id="KW-0479">Metal-binding</keyword>
<dbReference type="InterPro" id="IPR023151">
    <property type="entry name" value="PEP_util_CS"/>
</dbReference>
<protein>
    <recommendedName>
        <fullName evidence="3">pyruvate, phosphate dikinase</fullName>
        <ecNumber evidence="3">2.7.9.1</ecNumber>
    </recommendedName>
</protein>
<dbReference type="EC" id="2.7.9.1" evidence="3"/>
<keyword evidence="8" id="KW-0067">ATP-binding</keyword>
<evidence type="ECO:0000256" key="9">
    <source>
        <dbReference type="ARBA" id="ARBA00022842"/>
    </source>
</evidence>
<dbReference type="PANTHER" id="PTHR22931:SF9">
    <property type="entry name" value="PYRUVATE, PHOSPHATE DIKINASE 1, CHLOROPLASTIC"/>
    <property type="match status" value="1"/>
</dbReference>
<sequence length="472" mass="51815">MVFTAEEAKEWSDRGEKVILVRLETSPEDIEGMQVAQGILTVRGGMTSHAAVVARGMGTCCVSGCGEIVVNYEKKQFELDGKTYHEGDWISLDGSTGNIYGEAVGTVPADPGSGYFGRLMGWADQYRQLEIYTNADTPKDAAQARKFGAQGIGLCRTEHMFFEGARIKAMREMIVAENESERRKALEKLLPYQQGDFEGIYEAMEGCPVIIRFLDPPLHEFLPTKESDIQEIAGELGITVEKLKNVIAGLHEFNPMMGHRGCRLAVSYPEIAEMQTTAVINAAIAVTKKGVYKISPNIMIPLVGEVKELKYVRDVVVATANKIIKDAGVDMKYEVGTMIEIPRAALTADEVAREAEFFSFGTNDLTQMTFGFSRDDAGKFLNSYYEKKIYESDPFAHLDQNGVGKLVKMAVELGRKTRPDIHLGICGEHGGDPTSVEFCHGVGLDYVSCSPFRVPIARLAAAQAAIKAPRAK</sequence>
<evidence type="ECO:0000256" key="7">
    <source>
        <dbReference type="ARBA" id="ARBA00022777"/>
    </source>
</evidence>
<feature type="domain" description="PEP-utilising enzyme C-terminal" evidence="11">
    <location>
        <begin position="114"/>
        <end position="464"/>
    </location>
</feature>
<evidence type="ECO:0000256" key="4">
    <source>
        <dbReference type="ARBA" id="ARBA00022679"/>
    </source>
</evidence>
<evidence type="ECO:0000256" key="2">
    <source>
        <dbReference type="ARBA" id="ARBA00007837"/>
    </source>
</evidence>
<evidence type="ECO:0000256" key="5">
    <source>
        <dbReference type="ARBA" id="ARBA00022723"/>
    </source>
</evidence>
<dbReference type="AlphaFoldDB" id="A0A644YUD9"/>
<dbReference type="Pfam" id="PF02896">
    <property type="entry name" value="PEP-utilizers_C"/>
    <property type="match status" value="1"/>
</dbReference>
<keyword evidence="4 12" id="KW-0808">Transferase</keyword>
<dbReference type="InterPro" id="IPR015813">
    <property type="entry name" value="Pyrv/PenolPyrv_kinase-like_dom"/>
</dbReference>
<organism evidence="12">
    <name type="scientific">bioreactor metagenome</name>
    <dbReference type="NCBI Taxonomy" id="1076179"/>
    <lineage>
        <taxon>unclassified sequences</taxon>
        <taxon>metagenomes</taxon>
        <taxon>ecological metagenomes</taxon>
    </lineage>
</organism>
<evidence type="ECO:0000259" key="10">
    <source>
        <dbReference type="Pfam" id="PF00391"/>
    </source>
</evidence>
<keyword evidence="9" id="KW-0460">Magnesium</keyword>
<dbReference type="InterPro" id="IPR000121">
    <property type="entry name" value="PEP_util_C"/>
</dbReference>
<evidence type="ECO:0000259" key="11">
    <source>
        <dbReference type="Pfam" id="PF02896"/>
    </source>
</evidence>
<comment type="cofactor">
    <cofactor evidence="1">
        <name>Mg(2+)</name>
        <dbReference type="ChEBI" id="CHEBI:18420"/>
    </cofactor>
</comment>
<comment type="caution">
    <text evidence="12">The sequence shown here is derived from an EMBL/GenBank/DDBJ whole genome shotgun (WGS) entry which is preliminary data.</text>
</comment>
<keyword evidence="7 12" id="KW-0418">Kinase</keyword>
<dbReference type="InterPro" id="IPR040442">
    <property type="entry name" value="Pyrv_kinase-like_dom_sf"/>
</dbReference>
<dbReference type="PANTHER" id="PTHR22931">
    <property type="entry name" value="PHOSPHOENOLPYRUVATE DIKINASE-RELATED"/>
    <property type="match status" value="1"/>
</dbReference>
<dbReference type="InterPro" id="IPR010121">
    <property type="entry name" value="Pyruvate_phosphate_dikinase"/>
</dbReference>
<dbReference type="GO" id="GO:0046872">
    <property type="term" value="F:metal ion binding"/>
    <property type="evidence" value="ECO:0007669"/>
    <property type="project" value="UniProtKB-KW"/>
</dbReference>
<feature type="domain" description="PEP-utilising enzyme mobile" evidence="10">
    <location>
        <begin position="16"/>
        <end position="97"/>
    </location>
</feature>
<name>A0A644YUD9_9ZZZZ</name>
<dbReference type="GO" id="GO:0005524">
    <property type="term" value="F:ATP binding"/>
    <property type="evidence" value="ECO:0007669"/>
    <property type="project" value="UniProtKB-KW"/>
</dbReference>
<evidence type="ECO:0000313" key="12">
    <source>
        <dbReference type="EMBL" id="MPM32182.1"/>
    </source>
</evidence>
<dbReference type="Gene3D" id="3.20.20.60">
    <property type="entry name" value="Phosphoenolpyruvate-binding domains"/>
    <property type="match status" value="1"/>
</dbReference>
<keyword evidence="6" id="KW-0547">Nucleotide-binding</keyword>
<reference evidence="12" key="1">
    <citation type="submission" date="2019-08" db="EMBL/GenBank/DDBJ databases">
        <authorList>
            <person name="Kucharzyk K."/>
            <person name="Murdoch R.W."/>
            <person name="Higgins S."/>
            <person name="Loffler F."/>
        </authorList>
    </citation>
    <scope>NUCLEOTIDE SEQUENCE</scope>
</reference>
<evidence type="ECO:0000256" key="6">
    <source>
        <dbReference type="ARBA" id="ARBA00022741"/>
    </source>
</evidence>
<dbReference type="Gene3D" id="3.50.30.10">
    <property type="entry name" value="Phosphohistidine domain"/>
    <property type="match status" value="1"/>
</dbReference>
<dbReference type="InterPro" id="IPR036637">
    <property type="entry name" value="Phosphohistidine_dom_sf"/>
</dbReference>
<dbReference type="GO" id="GO:0050242">
    <property type="term" value="F:pyruvate, phosphate dikinase activity"/>
    <property type="evidence" value="ECO:0007669"/>
    <property type="project" value="UniProtKB-EC"/>
</dbReference>
<dbReference type="EMBL" id="VSSQ01006291">
    <property type="protein sequence ID" value="MPM32182.1"/>
    <property type="molecule type" value="Genomic_DNA"/>
</dbReference>
<proteinExistence type="inferred from homology"/>
<keyword evidence="12" id="KW-0670">Pyruvate</keyword>
<accession>A0A644YUD9</accession>
<dbReference type="PROSITE" id="PS00742">
    <property type="entry name" value="PEP_ENZYMES_2"/>
    <property type="match status" value="1"/>
</dbReference>
<evidence type="ECO:0000256" key="8">
    <source>
        <dbReference type="ARBA" id="ARBA00022840"/>
    </source>
</evidence>
<dbReference type="InterPro" id="IPR018274">
    <property type="entry name" value="PEP_util_AS"/>
</dbReference>
<evidence type="ECO:0000256" key="1">
    <source>
        <dbReference type="ARBA" id="ARBA00001946"/>
    </source>
</evidence>
<dbReference type="SUPFAM" id="SSF52009">
    <property type="entry name" value="Phosphohistidine domain"/>
    <property type="match status" value="1"/>
</dbReference>
<dbReference type="SUPFAM" id="SSF51621">
    <property type="entry name" value="Phosphoenolpyruvate/pyruvate domain"/>
    <property type="match status" value="1"/>
</dbReference>
<dbReference type="InterPro" id="IPR008279">
    <property type="entry name" value="PEP-util_enz_mobile_dom"/>
</dbReference>
<dbReference type="GO" id="GO:0016301">
    <property type="term" value="F:kinase activity"/>
    <property type="evidence" value="ECO:0007669"/>
    <property type="project" value="UniProtKB-KW"/>
</dbReference>
<dbReference type="Pfam" id="PF00391">
    <property type="entry name" value="PEP-utilizers"/>
    <property type="match status" value="1"/>
</dbReference>